<proteinExistence type="predicted"/>
<comment type="caution">
    <text evidence="3">The sequence shown here is derived from an EMBL/GenBank/DDBJ whole genome shotgun (WGS) entry which is preliminary data.</text>
</comment>
<keyword evidence="2" id="KW-0812">Transmembrane</keyword>
<dbReference type="AlphaFoldDB" id="A0A0J9E5Y9"/>
<feature type="region of interest" description="Disordered" evidence="1">
    <location>
        <begin position="45"/>
        <end position="69"/>
    </location>
</feature>
<protein>
    <recommendedName>
        <fullName evidence="5">NERD domain-containing protein</fullName>
    </recommendedName>
</protein>
<keyword evidence="2" id="KW-1133">Transmembrane helix</keyword>
<evidence type="ECO:0000313" key="4">
    <source>
        <dbReference type="Proteomes" id="UP000037392"/>
    </source>
</evidence>
<evidence type="ECO:0000313" key="3">
    <source>
        <dbReference type="EMBL" id="KMW11055.1"/>
    </source>
</evidence>
<feature type="transmembrane region" description="Helical" evidence="2">
    <location>
        <begin position="6"/>
        <end position="26"/>
    </location>
</feature>
<organism evidence="3 4">
    <name type="scientific">[Clostridium] citroniae WAL-19142</name>
    <dbReference type="NCBI Taxonomy" id="742734"/>
    <lineage>
        <taxon>Bacteria</taxon>
        <taxon>Bacillati</taxon>
        <taxon>Bacillota</taxon>
        <taxon>Clostridia</taxon>
        <taxon>Lachnospirales</taxon>
        <taxon>Lachnospiraceae</taxon>
        <taxon>Enterocloster</taxon>
    </lineage>
</organism>
<dbReference type="GeneID" id="93162895"/>
<keyword evidence="2" id="KW-0472">Membrane</keyword>
<dbReference type="EMBL" id="ADLK01000056">
    <property type="protein sequence ID" value="KMW11055.1"/>
    <property type="molecule type" value="Genomic_DNA"/>
</dbReference>
<evidence type="ECO:0000256" key="2">
    <source>
        <dbReference type="SAM" id="Phobius"/>
    </source>
</evidence>
<feature type="compositionally biased region" description="Basic and acidic residues" evidence="1">
    <location>
        <begin position="47"/>
        <end position="65"/>
    </location>
</feature>
<sequence length="252" mass="27680">MQDSSTGQIVLIAVIAALFLVVLPRIQSRTGKSMSELLLGINKKKEKQGEEGRTAEKSRGREPKQKNGTQGDLTIFVSQLLKFAGKNGMSVVAPGMVEYQGKTALLVALLVAPHGVTGIHCVGFGGTITPGEGSKPWNQHMNGKDLMFTNPRVFCQEQYDLVRAAMDEEGINGDLNIVTVFTNPRVNLLYGPSDSVFTQKQFMEYLKNTELLKTGDLDVADTTRILAKLAKIQEKRASRGRLSKTRKGEKRE</sequence>
<reference evidence="3 4" key="1">
    <citation type="submission" date="2011-04" db="EMBL/GenBank/DDBJ databases">
        <title>The Genome Sequence of Clostridium citroniae WAL-19142.</title>
        <authorList>
            <consortium name="The Broad Institute Genome Sequencing Platform"/>
            <person name="Earl A."/>
            <person name="Ward D."/>
            <person name="Feldgarden M."/>
            <person name="Gevers D."/>
            <person name="Warren Y.A."/>
            <person name="Tyrrell K.L."/>
            <person name="Citron D.M."/>
            <person name="Goldstein E.J."/>
            <person name="Daigneault M."/>
            <person name="Allen-Vercoe E."/>
            <person name="Young S.K."/>
            <person name="Zeng Q."/>
            <person name="Gargeya S."/>
            <person name="Fitzgerald M."/>
            <person name="Haas B."/>
            <person name="Abouelleil A."/>
            <person name="Alvarado L."/>
            <person name="Arachchi H.M."/>
            <person name="Berlin A."/>
            <person name="Brown A."/>
            <person name="Chapman S.B."/>
            <person name="Chen Z."/>
            <person name="Dunbar C."/>
            <person name="Freedman E."/>
            <person name="Gearin G."/>
            <person name="Gellesch M."/>
            <person name="Goldberg J."/>
            <person name="Griggs A."/>
            <person name="Gujja S."/>
            <person name="Heilman E.R."/>
            <person name="Heiman D."/>
            <person name="Howarth C."/>
            <person name="Larson L."/>
            <person name="Lui A."/>
            <person name="MacDonald P.J."/>
            <person name="Mehta T."/>
            <person name="Montmayeur A."/>
            <person name="Murphy C."/>
            <person name="Neiman D."/>
            <person name="Pearson M."/>
            <person name="Priest M."/>
            <person name="Roberts A."/>
            <person name="Saif S."/>
            <person name="Shea T."/>
            <person name="Shenoy N."/>
            <person name="Sisk P."/>
            <person name="Stolte C."/>
            <person name="Sykes S."/>
            <person name="White J."/>
            <person name="Yandava C."/>
            <person name="Wortman J."/>
            <person name="Nusbaum C."/>
            <person name="Birren B."/>
        </authorList>
    </citation>
    <scope>NUCLEOTIDE SEQUENCE [LARGE SCALE GENOMIC DNA]</scope>
    <source>
        <strain evidence="3 4">WAL-19142</strain>
    </source>
</reference>
<dbReference type="RefSeq" id="WP_007861798.1">
    <property type="nucleotide sequence ID" value="NZ_KQ235875.1"/>
</dbReference>
<gene>
    <name evidence="3" type="ORF">HMPREF9470_00342</name>
</gene>
<name>A0A0J9E5Y9_9FIRM</name>
<evidence type="ECO:0008006" key="5">
    <source>
        <dbReference type="Google" id="ProtNLM"/>
    </source>
</evidence>
<accession>A0A0J9E5Y9</accession>
<dbReference type="Proteomes" id="UP000037392">
    <property type="component" value="Unassembled WGS sequence"/>
</dbReference>
<evidence type="ECO:0000256" key="1">
    <source>
        <dbReference type="SAM" id="MobiDB-lite"/>
    </source>
</evidence>
<dbReference type="PATRIC" id="fig|742734.4.peg.366"/>
<dbReference type="OrthoDB" id="2031232at2"/>